<gene>
    <name evidence="1" type="primary">phnH</name>
    <name evidence="1" type="ORF">BerOc1_01796</name>
</gene>
<dbReference type="RefSeq" id="WP_071545352.1">
    <property type="nucleotide sequence ID" value="NZ_LKAQ01000004.1"/>
</dbReference>
<dbReference type="GO" id="GO:0019634">
    <property type="term" value="P:organic phosphonate metabolic process"/>
    <property type="evidence" value="ECO:0007669"/>
    <property type="project" value="InterPro"/>
</dbReference>
<name>A0A1J5MVN5_9BACT</name>
<dbReference type="Gene3D" id="3.40.50.11310">
    <property type="entry name" value="Bacterial phosphonate metabolism protein PhnH"/>
    <property type="match status" value="1"/>
</dbReference>
<comment type="caution">
    <text evidence="1">The sequence shown here is derived from an EMBL/GenBank/DDBJ whole genome shotgun (WGS) entry which is preliminary data.</text>
</comment>
<organism evidence="1 2">
    <name type="scientific">Pseudodesulfovibrio hydrargyri</name>
    <dbReference type="NCBI Taxonomy" id="2125990"/>
    <lineage>
        <taxon>Bacteria</taxon>
        <taxon>Pseudomonadati</taxon>
        <taxon>Thermodesulfobacteriota</taxon>
        <taxon>Desulfovibrionia</taxon>
        <taxon>Desulfovibrionales</taxon>
        <taxon>Desulfovibrionaceae</taxon>
    </lineage>
</organism>
<keyword evidence="1" id="KW-0808">Transferase</keyword>
<dbReference type="InterPro" id="IPR038058">
    <property type="entry name" value="PhnH-like_sp"/>
</dbReference>
<accession>A0A1J5MVN5</accession>
<dbReference type="PIRSF" id="PIRSF020680">
    <property type="entry name" value="PhnH"/>
    <property type="match status" value="1"/>
</dbReference>
<dbReference type="GO" id="GO:0061693">
    <property type="term" value="F:alpha-D-ribose 1-methylphosphonate 5-triphosphate synthase activity"/>
    <property type="evidence" value="ECO:0007669"/>
    <property type="project" value="UniProtKB-EC"/>
</dbReference>
<proteinExistence type="predicted"/>
<sequence>MQGHALDAARGPREPALENQRIFRAILLTMSHPGSVTVLGNWPEPPKGLHPAAAAVCLALVDMDTPLWIGPSGPLDIQTYLRFHCGCTVCRRPENAAFGLILDGQELPDLGLFHPGDLEYPDRSATLIIQVKAMNVGRGVPLSGPGINGETRLHVDGLNPDFWRSMQRNGRRFPLGFDVILATQTEIVSLPRTIQVGI</sequence>
<dbReference type="EC" id="2.7.8.37" evidence="1"/>
<dbReference type="AlphaFoldDB" id="A0A1J5MVN5"/>
<keyword evidence="2" id="KW-1185">Reference proteome</keyword>
<dbReference type="Proteomes" id="UP000181901">
    <property type="component" value="Unassembled WGS sequence"/>
</dbReference>
<evidence type="ECO:0000313" key="1">
    <source>
        <dbReference type="EMBL" id="OIQ49868.1"/>
    </source>
</evidence>
<dbReference type="EMBL" id="LKAQ01000004">
    <property type="protein sequence ID" value="OIQ49868.1"/>
    <property type="molecule type" value="Genomic_DNA"/>
</dbReference>
<dbReference type="NCBIfam" id="TIGR03292">
    <property type="entry name" value="PhnH_redo"/>
    <property type="match status" value="1"/>
</dbReference>
<dbReference type="InterPro" id="IPR008772">
    <property type="entry name" value="Phosphonate_metab_PhnH"/>
</dbReference>
<dbReference type="SUPFAM" id="SSF159709">
    <property type="entry name" value="PhnH-like"/>
    <property type="match status" value="1"/>
</dbReference>
<evidence type="ECO:0000313" key="2">
    <source>
        <dbReference type="Proteomes" id="UP000181901"/>
    </source>
</evidence>
<dbReference type="Pfam" id="PF05845">
    <property type="entry name" value="PhnH"/>
    <property type="match status" value="1"/>
</dbReference>
<protein>
    <submittedName>
        <fullName evidence="1">Alpha-D-ribose 1-methylphosphonate 5-triphosphate synthase subunit PhnH</fullName>
        <ecNumber evidence="1">2.7.8.37</ecNumber>
    </submittedName>
</protein>
<reference evidence="1 2" key="1">
    <citation type="submission" date="2015-09" db="EMBL/GenBank/DDBJ databases">
        <title>Genome of Desulfovibrio dechloracetivorans BerOc1, a mercury methylating strain isolated from highly hydrocarbons and metals contaminated coastal sediments.</title>
        <authorList>
            <person name="Goni Urriza M."/>
            <person name="Gassie C."/>
            <person name="Bouchez O."/>
            <person name="Klopp C."/>
            <person name="Ranchou-Peyruse A."/>
            <person name="Remy G."/>
        </authorList>
    </citation>
    <scope>NUCLEOTIDE SEQUENCE [LARGE SCALE GENOMIC DNA]</scope>
    <source>
        <strain evidence="1 2">BerOc1</strain>
    </source>
</reference>